<protein>
    <recommendedName>
        <fullName evidence="3">trans-L-3-hydroxyproline dehydratase</fullName>
        <ecNumber evidence="3">4.2.1.77</ecNumber>
    </recommendedName>
</protein>
<dbReference type="SUPFAM" id="SSF54506">
    <property type="entry name" value="Diaminopimelate epimerase-like"/>
    <property type="match status" value="1"/>
</dbReference>
<dbReference type="Proteomes" id="UP000761534">
    <property type="component" value="Unassembled WGS sequence"/>
</dbReference>
<dbReference type="Gene3D" id="3.10.310.10">
    <property type="entry name" value="Diaminopimelate Epimerase, Chain A, domain 1"/>
    <property type="match status" value="2"/>
</dbReference>
<evidence type="ECO:0000313" key="5">
    <source>
        <dbReference type="Proteomes" id="UP000761534"/>
    </source>
</evidence>
<dbReference type="FunFam" id="3.10.310.10:FF:000003">
    <property type="entry name" value="Proline racemase"/>
    <property type="match status" value="1"/>
</dbReference>
<comment type="similarity">
    <text evidence="2">Belongs to the proline racemase family.</text>
</comment>
<proteinExistence type="inferred from homology"/>
<dbReference type="OrthoDB" id="6409228at2759"/>
<reference evidence="4" key="1">
    <citation type="journal article" date="2019" name="G3 (Bethesda)">
        <title>Genome Assemblies of Two Rare Opportunistic Yeast Pathogens: Diutina rugosa (syn. Candida rugosa) and Trichomonascus ciferrii (syn. Candida ciferrii).</title>
        <authorList>
            <person name="Mixao V."/>
            <person name="Saus E."/>
            <person name="Hansen A.P."/>
            <person name="Lass-Florl C."/>
            <person name="Gabaldon T."/>
        </authorList>
    </citation>
    <scope>NUCLEOTIDE SEQUENCE</scope>
    <source>
        <strain evidence="4">CBS 4856</strain>
    </source>
</reference>
<dbReference type="EMBL" id="SWFS01000453">
    <property type="protein sequence ID" value="KAA8902970.1"/>
    <property type="molecule type" value="Genomic_DNA"/>
</dbReference>
<evidence type="ECO:0000256" key="3">
    <source>
        <dbReference type="ARBA" id="ARBA00013105"/>
    </source>
</evidence>
<dbReference type="Pfam" id="PF05544">
    <property type="entry name" value="Pro_racemase"/>
    <property type="match status" value="1"/>
</dbReference>
<dbReference type="EC" id="4.2.1.77" evidence="3"/>
<comment type="catalytic activity">
    <reaction evidence="1">
        <text>trans-3-hydroxy-L-proline = 1-pyrroline-2-carboxylate + H2O</text>
        <dbReference type="Rhea" id="RHEA:10320"/>
        <dbReference type="ChEBI" id="CHEBI:15377"/>
        <dbReference type="ChEBI" id="CHEBI:39785"/>
        <dbReference type="ChEBI" id="CHEBI:57938"/>
        <dbReference type="EC" id="4.2.1.77"/>
    </reaction>
</comment>
<keyword evidence="5" id="KW-1185">Reference proteome</keyword>
<dbReference type="GO" id="GO:0050346">
    <property type="term" value="F:trans-L-3-hydroxyproline dehydratase activity"/>
    <property type="evidence" value="ECO:0007669"/>
    <property type="project" value="UniProtKB-EC"/>
</dbReference>
<dbReference type="SFLD" id="SFLDS00028">
    <property type="entry name" value="Proline_Racemase"/>
    <property type="match status" value="1"/>
</dbReference>
<dbReference type="AlphaFoldDB" id="A0A642UPE6"/>
<evidence type="ECO:0000313" key="4">
    <source>
        <dbReference type="EMBL" id="KAA8902970.1"/>
    </source>
</evidence>
<accession>A0A642UPE6</accession>
<organism evidence="4 5">
    <name type="scientific">Trichomonascus ciferrii</name>
    <dbReference type="NCBI Taxonomy" id="44093"/>
    <lineage>
        <taxon>Eukaryota</taxon>
        <taxon>Fungi</taxon>
        <taxon>Dikarya</taxon>
        <taxon>Ascomycota</taxon>
        <taxon>Saccharomycotina</taxon>
        <taxon>Dipodascomycetes</taxon>
        <taxon>Dipodascales</taxon>
        <taxon>Trichomonascaceae</taxon>
        <taxon>Trichomonascus</taxon>
        <taxon>Trichomonascus ciferrii complex</taxon>
    </lineage>
</organism>
<dbReference type="PANTHER" id="PTHR33442:SF1">
    <property type="entry name" value="TRANS-3-HYDROXY-L-PROLINE DEHYDRATASE"/>
    <property type="match status" value="1"/>
</dbReference>
<sequence>MKLNLCWTRDKSKDEMDIVKAIDDSKDAIKCVDMHTTGEPTRIVYSGFPKLEGTLLEQRETAMDKYDHLRKRIMLEPRGHFDMYGAILVPETELTKSGNAHMGTLFTHNGGFSTMCGHATIAMSRFLVDTHDLNVFPKRDELKLDKPTQTVQVNLHAPCGLVRVTVPTTADGQKSDPTRSVSFLSTPAYAAAKKLEIPIPSGIRWPELGARTSISIDLSYGGAFYALIEAKELGFESGLKKIDVDSISSVIRKLKPYLCSQPDILDAIQHPEDKRLSFLYSIMVVDYSTGVVPPEAEGAETGLCYFADSQIDRSPTGSCVTARMALAHSKGCRPLGQKWAFNSLVSNHFGTGAFCAEIVETTKLEGPAAPSKDAVIVKVEGKGYYTGTVNFILEEGDITDGFTMKSVSS</sequence>
<dbReference type="InterPro" id="IPR008794">
    <property type="entry name" value="Pro_racemase_fam"/>
</dbReference>
<comment type="caution">
    <text evidence="4">The sequence shown here is derived from an EMBL/GenBank/DDBJ whole genome shotgun (WGS) entry which is preliminary data.</text>
</comment>
<dbReference type="PANTHER" id="PTHR33442">
    <property type="entry name" value="TRANS-3-HYDROXY-L-PROLINE DEHYDRATASE"/>
    <property type="match status" value="1"/>
</dbReference>
<evidence type="ECO:0000256" key="2">
    <source>
        <dbReference type="ARBA" id="ARBA00007529"/>
    </source>
</evidence>
<name>A0A642UPE6_9ASCO</name>
<dbReference type="VEuPathDB" id="FungiDB:TRICI_005776"/>
<gene>
    <name evidence="4" type="ORF">TRICI_005776</name>
</gene>
<evidence type="ECO:0000256" key="1">
    <source>
        <dbReference type="ARBA" id="ARBA00001148"/>
    </source>
</evidence>